<sequence length="69" mass="8281">MDKRKRLTRNLGRVEFIENKEFIEMMIKKGYPLKYIYEVLAEEGKFTMAYTTFIAICRKIKRGELKLGE</sequence>
<gene>
    <name evidence="1" type="ORF">AXF15_10020</name>
</gene>
<dbReference type="OrthoDB" id="5458332at2"/>
<protein>
    <submittedName>
        <fullName evidence="1">Uncharacterized protein</fullName>
    </submittedName>
</protein>
<organism evidence="1 2">
    <name type="scientific">Desulfomicrobium orale DSM 12838</name>
    <dbReference type="NCBI Taxonomy" id="888061"/>
    <lineage>
        <taxon>Bacteria</taxon>
        <taxon>Pseudomonadati</taxon>
        <taxon>Thermodesulfobacteriota</taxon>
        <taxon>Desulfovibrionia</taxon>
        <taxon>Desulfovibrionales</taxon>
        <taxon>Desulfomicrobiaceae</taxon>
        <taxon>Desulfomicrobium</taxon>
    </lineage>
</organism>
<dbReference type="STRING" id="888061.AXF15_10020"/>
<reference evidence="2" key="1">
    <citation type="submission" date="2016-02" db="EMBL/GenBank/DDBJ databases">
        <authorList>
            <person name="Holder M.E."/>
            <person name="Ajami N.J."/>
            <person name="Petrosino J.F."/>
        </authorList>
    </citation>
    <scope>NUCLEOTIDE SEQUENCE [LARGE SCALE GENOMIC DNA]</scope>
    <source>
        <strain evidence="2">DSM 12838</strain>
    </source>
</reference>
<dbReference type="Pfam" id="PF17273">
    <property type="entry name" value="DUF5338"/>
    <property type="match status" value="1"/>
</dbReference>
<dbReference type="InterPro" id="IPR035225">
    <property type="entry name" value="DUF5338"/>
</dbReference>
<evidence type="ECO:0000313" key="2">
    <source>
        <dbReference type="Proteomes" id="UP000063964"/>
    </source>
</evidence>
<dbReference type="EMBL" id="CP014230">
    <property type="protein sequence ID" value="AMD93399.1"/>
    <property type="molecule type" value="Genomic_DNA"/>
</dbReference>
<dbReference type="RefSeq" id="WP_066606833.1">
    <property type="nucleotide sequence ID" value="NZ_CP014230.1"/>
</dbReference>
<keyword evidence="2" id="KW-1185">Reference proteome</keyword>
<name>A0A0X8JR52_9BACT</name>
<evidence type="ECO:0000313" key="1">
    <source>
        <dbReference type="EMBL" id="AMD93399.1"/>
    </source>
</evidence>
<accession>A0A0X8JR52</accession>
<dbReference type="Proteomes" id="UP000063964">
    <property type="component" value="Chromosome"/>
</dbReference>
<proteinExistence type="predicted"/>
<dbReference type="AlphaFoldDB" id="A0A0X8JR52"/>
<dbReference type="KEGG" id="doa:AXF15_10020"/>